<keyword evidence="2" id="KW-1185">Reference proteome</keyword>
<name>A0A448ZDK7_9STRA</name>
<gene>
    <name evidence="1" type="ORF">PSNMU_V1.4_AUG-EV-PASAV3_0069690</name>
</gene>
<dbReference type="EMBL" id="CAACVS010000258">
    <property type="protein sequence ID" value="VEU40094.1"/>
    <property type="molecule type" value="Genomic_DNA"/>
</dbReference>
<sequence>MHRVWFGFERLVEGEFHGVLGSVHRLALDLDRLGRKAQLNVGITKSFVKRPEGVIDGTQRVLVQSLCPGSEASGVCLRGSFVGTLGDHDDLAIAAINGVHGTDLCRAVSERNPWQLGPLFGGDGCHIKPLYRKLHGLGRRIVARFDTDTAFLRQGNPRVSCGDIDWKVRLHRGLPNRTKGVNVGKPRVGIDLEVTGYVYLELRGSNGRWLAVIAIRRLNQGARPTACLKIFDQHEQVVIFIR</sequence>
<proteinExistence type="predicted"/>
<protein>
    <submittedName>
        <fullName evidence="1">Uncharacterized protein</fullName>
    </submittedName>
</protein>
<accession>A0A448ZDK7</accession>
<dbReference type="Proteomes" id="UP000291116">
    <property type="component" value="Unassembled WGS sequence"/>
</dbReference>
<evidence type="ECO:0000313" key="1">
    <source>
        <dbReference type="EMBL" id="VEU40094.1"/>
    </source>
</evidence>
<reference evidence="1 2" key="1">
    <citation type="submission" date="2019-01" db="EMBL/GenBank/DDBJ databases">
        <authorList>
            <person name="Ferrante I. M."/>
        </authorList>
    </citation>
    <scope>NUCLEOTIDE SEQUENCE [LARGE SCALE GENOMIC DNA]</scope>
    <source>
        <strain evidence="1 2">B856</strain>
    </source>
</reference>
<dbReference type="AlphaFoldDB" id="A0A448ZDK7"/>
<organism evidence="1 2">
    <name type="scientific">Pseudo-nitzschia multistriata</name>
    <dbReference type="NCBI Taxonomy" id="183589"/>
    <lineage>
        <taxon>Eukaryota</taxon>
        <taxon>Sar</taxon>
        <taxon>Stramenopiles</taxon>
        <taxon>Ochrophyta</taxon>
        <taxon>Bacillariophyta</taxon>
        <taxon>Bacillariophyceae</taxon>
        <taxon>Bacillariophycidae</taxon>
        <taxon>Bacillariales</taxon>
        <taxon>Bacillariaceae</taxon>
        <taxon>Pseudo-nitzschia</taxon>
    </lineage>
</organism>
<evidence type="ECO:0000313" key="2">
    <source>
        <dbReference type="Proteomes" id="UP000291116"/>
    </source>
</evidence>